<sequence>MNRLQSELRRIDHRGYPAYKDLRGSYDFGKYILNIEHIQGDPFASPSSLSVKIKGKAAGFPKEYYNGYDRKTAFEDFILRRFSFFAAGISFKAKGSGKSGMVSASRPGQEIMERSACKVDESTGDIILRFVVGFPAGGRSIDAGELEKILFRLLPGVVEKSGIFKLFTENEKVKLKEQIELSDDQKTLRKAVGENGFAAFIADGSILPRESGVSERPMKNAVLFKSPESMRVTFELPHKGKITGMGIKKGVTLIVGGGYHGKSTLLQTLEKSVYPHIAGDGREYIVTDATGVKLRAEDGRSVKNEDISLFIRNLPNGKDTKNFSTLDASGSTSQAANTIEALEAGSRLFLIDEDTSATNFMIRDELMERVISAAKEPIVPFIKRVGQLYRQRGISTILVAGSCGAFFHVADTVIQMDRYMPKEITKAAKEAAADYPLKMHGISKDGMCIECTDNSQNMDNINENPEIEINGERKVKLPKSDDRTKIKVMGTDGFLYNKTNVDLRYLEQITDAEQMLAISKALEYLIKKYGGKEISLNLLLGDIENLMEKKGVEALTGRGSVPDMSRPRRFEIAGCINRFVK</sequence>
<dbReference type="PANTHER" id="PTHR38149:SF1">
    <property type="entry name" value="ATPASE"/>
    <property type="match status" value="1"/>
</dbReference>
<dbReference type="Pfam" id="PF21117">
    <property type="entry name" value="MRB1590_C"/>
    <property type="match status" value="1"/>
</dbReference>
<comment type="caution">
    <text evidence="4">The sequence shown here is derived from an EMBL/GenBank/DDBJ whole genome shotgun (WGS) entry which is preliminary data.</text>
</comment>
<feature type="domain" description="ATPase of the ABC class C-terminal" evidence="1">
    <location>
        <begin position="173"/>
        <end position="438"/>
    </location>
</feature>
<evidence type="ECO:0000259" key="2">
    <source>
        <dbReference type="Pfam" id="PF20446"/>
    </source>
</evidence>
<evidence type="ECO:0000259" key="1">
    <source>
        <dbReference type="Pfam" id="PF09818"/>
    </source>
</evidence>
<dbReference type="Pfam" id="PF20446">
    <property type="entry name" value="ABC_N"/>
    <property type="match status" value="1"/>
</dbReference>
<dbReference type="EMBL" id="LLKB01000001">
    <property type="protein sequence ID" value="KQC85906.1"/>
    <property type="molecule type" value="Genomic_DNA"/>
</dbReference>
<dbReference type="Proteomes" id="UP000050833">
    <property type="component" value="Unassembled WGS sequence"/>
</dbReference>
<dbReference type="InterPro" id="IPR046834">
    <property type="entry name" value="ABC_ATPase_C"/>
</dbReference>
<evidence type="ECO:0000259" key="3">
    <source>
        <dbReference type="Pfam" id="PF21117"/>
    </source>
</evidence>
<dbReference type="InterPro" id="IPR049069">
    <property type="entry name" value="MRB1590-like_C"/>
</dbReference>
<dbReference type="InterPro" id="IPR046833">
    <property type="entry name" value="ABC_N"/>
</dbReference>
<gene>
    <name evidence="4" type="ORF">APZ18_01515</name>
</gene>
<feature type="domain" description="ATPase of the ABC class N-terminal" evidence="2">
    <location>
        <begin position="1"/>
        <end position="161"/>
    </location>
</feature>
<protein>
    <submittedName>
        <fullName evidence="4">Isopentenyl-diphosphate delta-isomerase</fullName>
    </submittedName>
</protein>
<dbReference type="PANTHER" id="PTHR38149">
    <property type="entry name" value="ATPASE"/>
    <property type="match status" value="1"/>
</dbReference>
<proteinExistence type="predicted"/>
<dbReference type="Pfam" id="PF09818">
    <property type="entry name" value="ABC_ATPase"/>
    <property type="match status" value="1"/>
</dbReference>
<name>A0AAW3JT10_9FIRM</name>
<reference evidence="4 5" key="1">
    <citation type="submission" date="2015-10" db="EMBL/GenBank/DDBJ databases">
        <title>Butyribacter intestini gen. nov., sp. nov., a butyric acid-producing bacterium of the family Lachnospiraceae isolated from the human faeces.</title>
        <authorList>
            <person name="Zou Y."/>
            <person name="Xue W."/>
            <person name="Luo G."/>
            <person name="Lv M."/>
        </authorList>
    </citation>
    <scope>NUCLEOTIDE SEQUENCE [LARGE SCALE GENOMIC DNA]</scope>
    <source>
        <strain evidence="4 5">TF01-11</strain>
    </source>
</reference>
<accession>A0AAW3JT10</accession>
<dbReference type="InterPro" id="IPR027417">
    <property type="entry name" value="P-loop_NTPase"/>
</dbReference>
<evidence type="ECO:0000313" key="4">
    <source>
        <dbReference type="EMBL" id="KQC85906.1"/>
    </source>
</evidence>
<dbReference type="SUPFAM" id="SSF52540">
    <property type="entry name" value="P-loop containing nucleoside triphosphate hydrolases"/>
    <property type="match status" value="1"/>
</dbReference>
<keyword evidence="5" id="KW-1185">Reference proteome</keyword>
<dbReference type="InterPro" id="IPR019195">
    <property type="entry name" value="ABC_ATPase_put"/>
</dbReference>
<organism evidence="4 5">
    <name type="scientific">Butyribacter intestini</name>
    <dbReference type="NCBI Taxonomy" id="1703332"/>
    <lineage>
        <taxon>Bacteria</taxon>
        <taxon>Bacillati</taxon>
        <taxon>Bacillota</taxon>
        <taxon>Clostridia</taxon>
        <taxon>Lachnospirales</taxon>
        <taxon>Lachnospiraceae</taxon>
        <taxon>Butyribacter</taxon>
    </lineage>
</organism>
<dbReference type="RefSeq" id="WP_055940978.1">
    <property type="nucleotide sequence ID" value="NZ_JAQDCV010000010.1"/>
</dbReference>
<feature type="domain" description="MRB1590-like C-terminal" evidence="3">
    <location>
        <begin position="485"/>
        <end position="579"/>
    </location>
</feature>
<evidence type="ECO:0000313" key="5">
    <source>
        <dbReference type="Proteomes" id="UP000050833"/>
    </source>
</evidence>
<dbReference type="AlphaFoldDB" id="A0AAW3JT10"/>